<dbReference type="STRING" id="692418.SAMN04488029_2926"/>
<dbReference type="OrthoDB" id="9815351at2"/>
<evidence type="ECO:0000313" key="2">
    <source>
        <dbReference type="EMBL" id="SMD36501.1"/>
    </source>
</evidence>
<proteinExistence type="predicted"/>
<dbReference type="Proteomes" id="UP000192472">
    <property type="component" value="Unassembled WGS sequence"/>
</dbReference>
<dbReference type="SUPFAM" id="SSF53756">
    <property type="entry name" value="UDP-Glycosyltransferase/glycogen phosphorylase"/>
    <property type="match status" value="1"/>
</dbReference>
<accession>A0A1W2GIV1</accession>
<keyword evidence="2" id="KW-0808">Transferase</keyword>
<gene>
    <name evidence="2" type="ORF">SAMN04488029_2926</name>
</gene>
<dbReference type="Pfam" id="PF00534">
    <property type="entry name" value="Glycos_transf_1"/>
    <property type="match status" value="1"/>
</dbReference>
<name>A0A1W2GIV1_REIFA</name>
<dbReference type="RefSeq" id="WP_084373575.1">
    <property type="nucleotide sequence ID" value="NZ_FWYF01000003.1"/>
</dbReference>
<keyword evidence="3" id="KW-1185">Reference proteome</keyword>
<sequence>MSRPKRILFLTPYPMDTAGSQRFRFEQYLTFLGEKGFEYDCQSFIDDSTWSILYQEGKVLRKAWGIASGFVRRLLLFTRLHRFDFVFVHREASPLGIPFIEWLITKVWKKRLIYDFDDAIWLPNTSSENGLVAWLKFPEKVKRIISWSYKVSAGNQYLSDFASQFNTEVICNPTTIDTANRHLPQSKETKRLTIGWTGTHSTLKYLEVLRDPLDKLSNIYAFDFIVIADKEPDRAFPNQRFFPWNKETEIADLNQIDIGIMPLVDDKWSRGKCGFKALQFMALEKPVLVSPVGVNREMVEPQFNGYHCEFIDDWIEKLKILMEDESLRNQLGKAGRQKVIERYSVQSNSKNFLQLFT</sequence>
<dbReference type="Gene3D" id="3.40.50.2000">
    <property type="entry name" value="Glycogen Phosphorylase B"/>
    <property type="match status" value="1"/>
</dbReference>
<feature type="domain" description="Glycosyl transferase family 1" evidence="1">
    <location>
        <begin position="239"/>
        <end position="337"/>
    </location>
</feature>
<protein>
    <submittedName>
        <fullName evidence="2">Glycosyltransferase involved in cell wall bisynthesis</fullName>
    </submittedName>
</protein>
<dbReference type="AlphaFoldDB" id="A0A1W2GIV1"/>
<dbReference type="CDD" id="cd03801">
    <property type="entry name" value="GT4_PimA-like"/>
    <property type="match status" value="1"/>
</dbReference>
<organism evidence="2 3">
    <name type="scientific">Reichenbachiella faecimaris</name>
    <dbReference type="NCBI Taxonomy" id="692418"/>
    <lineage>
        <taxon>Bacteria</taxon>
        <taxon>Pseudomonadati</taxon>
        <taxon>Bacteroidota</taxon>
        <taxon>Cytophagia</taxon>
        <taxon>Cytophagales</taxon>
        <taxon>Reichenbachiellaceae</taxon>
        <taxon>Reichenbachiella</taxon>
    </lineage>
</organism>
<reference evidence="2 3" key="1">
    <citation type="submission" date="2017-04" db="EMBL/GenBank/DDBJ databases">
        <authorList>
            <person name="Afonso C.L."/>
            <person name="Miller P.J."/>
            <person name="Scott M.A."/>
            <person name="Spackman E."/>
            <person name="Goraichik I."/>
            <person name="Dimitrov K.M."/>
            <person name="Suarez D.L."/>
            <person name="Swayne D.E."/>
        </authorList>
    </citation>
    <scope>NUCLEOTIDE SEQUENCE [LARGE SCALE GENOMIC DNA]</scope>
    <source>
        <strain evidence="2 3">DSM 26133</strain>
    </source>
</reference>
<evidence type="ECO:0000313" key="3">
    <source>
        <dbReference type="Proteomes" id="UP000192472"/>
    </source>
</evidence>
<dbReference type="EMBL" id="FWYF01000003">
    <property type="protein sequence ID" value="SMD36501.1"/>
    <property type="molecule type" value="Genomic_DNA"/>
</dbReference>
<dbReference type="InterPro" id="IPR001296">
    <property type="entry name" value="Glyco_trans_1"/>
</dbReference>
<dbReference type="GO" id="GO:0016757">
    <property type="term" value="F:glycosyltransferase activity"/>
    <property type="evidence" value="ECO:0007669"/>
    <property type="project" value="InterPro"/>
</dbReference>
<evidence type="ECO:0000259" key="1">
    <source>
        <dbReference type="Pfam" id="PF00534"/>
    </source>
</evidence>